<keyword evidence="1" id="KW-1133">Transmembrane helix</keyword>
<dbReference type="EMBL" id="DAARVT010000027">
    <property type="protein sequence ID" value="HAE4145926.1"/>
    <property type="molecule type" value="Genomic_DNA"/>
</dbReference>
<name>A0A730Z8H3_SALMO</name>
<dbReference type="AlphaFoldDB" id="A0A730Z8H3"/>
<keyword evidence="1" id="KW-0472">Membrane</keyword>
<evidence type="ECO:0000313" key="2">
    <source>
        <dbReference type="EMBL" id="HAE4145926.1"/>
    </source>
</evidence>
<reference evidence="2" key="2">
    <citation type="submission" date="2018-07" db="EMBL/GenBank/DDBJ databases">
        <authorList>
            <consortium name="NCBI Pathogen Detection Project"/>
        </authorList>
    </citation>
    <scope>NUCLEOTIDE SEQUENCE</scope>
    <source>
        <strain evidence="2">BCW_2023</strain>
    </source>
</reference>
<comment type="caution">
    <text evidence="2">The sequence shown here is derived from an EMBL/GenBank/DDBJ whole genome shotgun (WGS) entry which is preliminary data.</text>
</comment>
<accession>A0A730Z8H3</accession>
<keyword evidence="1" id="KW-0812">Transmembrane</keyword>
<gene>
    <name evidence="2" type="ORF">GND10_004556</name>
</gene>
<evidence type="ECO:0000256" key="1">
    <source>
        <dbReference type="SAM" id="Phobius"/>
    </source>
</evidence>
<reference evidence="2" key="1">
    <citation type="journal article" date="2018" name="Genome Biol.">
        <title>SKESA: strategic k-mer extension for scrupulous assemblies.</title>
        <authorList>
            <person name="Souvorov A."/>
            <person name="Agarwala R."/>
            <person name="Lipman D.J."/>
        </authorList>
    </citation>
    <scope>NUCLEOTIDE SEQUENCE</scope>
    <source>
        <strain evidence="2">BCW_2023</strain>
    </source>
</reference>
<feature type="transmembrane region" description="Helical" evidence="1">
    <location>
        <begin position="81"/>
        <end position="100"/>
    </location>
</feature>
<proteinExistence type="predicted"/>
<sequence>MASNSRYNINYTLSVFEKTEAGKLIKEREKHEFIKPYGIIHILKKSAFIALLFAAITNLIILLSLIFLTENDPGFLERAKYLAITTFVVLTISIGLFYFYDFFMKKTMRNNHSSEINDTELIIRLKINRSYIEQIMRIGSSKYFWNYIKKTYRKEGYIFIQSKDNGCIVIPERIFKHESEINKLHEFIKEQVLLHKENR</sequence>
<feature type="transmembrane region" description="Helical" evidence="1">
    <location>
        <begin position="47"/>
        <end position="69"/>
    </location>
</feature>
<organism evidence="2">
    <name type="scientific">Salmonella montevideo</name>
    <dbReference type="NCBI Taxonomy" id="115981"/>
    <lineage>
        <taxon>Bacteria</taxon>
        <taxon>Pseudomonadati</taxon>
        <taxon>Pseudomonadota</taxon>
        <taxon>Gammaproteobacteria</taxon>
        <taxon>Enterobacterales</taxon>
        <taxon>Enterobacteriaceae</taxon>
        <taxon>Salmonella</taxon>
    </lineage>
</organism>
<protein>
    <submittedName>
        <fullName evidence="2">YcxB family protein</fullName>
    </submittedName>
</protein>